<proteinExistence type="predicted"/>
<evidence type="ECO:0000313" key="1">
    <source>
        <dbReference type="EMBL" id="SAM77313.1"/>
    </source>
</evidence>
<sequence length="158" mass="17432">MNSSAAPRDDCYQNTGKASGRVFTLLSLPSCSRSASSMQSTQITRRARRTLVPMTDLLSLTLPACLSHDDSVHLQGSQLWSIQSNMHVHFSLQVSPLCQTGPLTQHRSNGSKYGTGTRAIAFFPPKCYPMYSYSCISECGLLKNQGRNTVCRLQQAQR</sequence>
<reference evidence="2" key="1">
    <citation type="submission" date="2016-04" db="EMBL/GenBank/DDBJ databases">
        <authorList>
            <person name="Guldener U."/>
            <person name="Guldener U."/>
        </authorList>
    </citation>
    <scope>NUCLEOTIDE SEQUENCE [LARGE SCALE GENOMIC DNA]</scope>
    <source>
        <strain evidence="2">UB2112</strain>
    </source>
</reference>
<dbReference type="AlphaFoldDB" id="A0A1K0H8S4"/>
<dbReference type="EMBL" id="LT558119">
    <property type="protein sequence ID" value="SAM77313.1"/>
    <property type="molecule type" value="Genomic_DNA"/>
</dbReference>
<name>A0A1K0H8S4_9BASI</name>
<protein>
    <submittedName>
        <fullName evidence="1">Uncharacterized protein</fullName>
    </submittedName>
</protein>
<accession>A0A1K0H8S4</accession>
<evidence type="ECO:0000313" key="2">
    <source>
        <dbReference type="Proteomes" id="UP000179920"/>
    </source>
</evidence>
<organism evidence="1 2">
    <name type="scientific">Ustilago bromivora</name>
    <dbReference type="NCBI Taxonomy" id="307758"/>
    <lineage>
        <taxon>Eukaryota</taxon>
        <taxon>Fungi</taxon>
        <taxon>Dikarya</taxon>
        <taxon>Basidiomycota</taxon>
        <taxon>Ustilaginomycotina</taxon>
        <taxon>Ustilaginomycetes</taxon>
        <taxon>Ustilaginales</taxon>
        <taxon>Ustilaginaceae</taxon>
        <taxon>Ustilago</taxon>
    </lineage>
</organism>
<dbReference type="Proteomes" id="UP000179920">
    <property type="component" value="Chromosome III"/>
</dbReference>
<gene>
    <name evidence="1" type="ORF">UBRO_20535</name>
</gene>